<protein>
    <submittedName>
        <fullName evidence="3">F-box domain-containing protein</fullName>
    </submittedName>
</protein>
<reference evidence="3" key="1">
    <citation type="submission" date="2016-11" db="UniProtKB">
        <authorList>
            <consortium name="WormBaseParasite"/>
        </authorList>
    </citation>
    <scope>IDENTIFICATION</scope>
</reference>
<sequence>MMAHLPIHDVSDLPTEAAWKILAECPSLNIWVNEIRGWGDAFRFFHAVLLQKNFPEMFQPASDGPSAENAVQKEQVQPGEQKSIEPSDRRNVEDIRHVPIIKPLG</sequence>
<name>A0A1I7V2N0_9PELO</name>
<feature type="region of interest" description="Disordered" evidence="1">
    <location>
        <begin position="59"/>
        <end position="105"/>
    </location>
</feature>
<dbReference type="Proteomes" id="UP000095282">
    <property type="component" value="Unplaced"/>
</dbReference>
<feature type="compositionally biased region" description="Basic and acidic residues" evidence="1">
    <location>
        <begin position="82"/>
        <end position="97"/>
    </location>
</feature>
<keyword evidence="2" id="KW-1185">Reference proteome</keyword>
<evidence type="ECO:0000313" key="2">
    <source>
        <dbReference type="Proteomes" id="UP000095282"/>
    </source>
</evidence>
<accession>A0A1I7V2N0</accession>
<organism evidence="2 3">
    <name type="scientific">Caenorhabditis tropicalis</name>
    <dbReference type="NCBI Taxonomy" id="1561998"/>
    <lineage>
        <taxon>Eukaryota</taxon>
        <taxon>Metazoa</taxon>
        <taxon>Ecdysozoa</taxon>
        <taxon>Nematoda</taxon>
        <taxon>Chromadorea</taxon>
        <taxon>Rhabditida</taxon>
        <taxon>Rhabditina</taxon>
        <taxon>Rhabditomorpha</taxon>
        <taxon>Rhabditoidea</taxon>
        <taxon>Rhabditidae</taxon>
        <taxon>Peloderinae</taxon>
        <taxon>Caenorhabditis</taxon>
    </lineage>
</organism>
<evidence type="ECO:0000256" key="1">
    <source>
        <dbReference type="SAM" id="MobiDB-lite"/>
    </source>
</evidence>
<dbReference type="AlphaFoldDB" id="A0A1I7V2N0"/>
<proteinExistence type="predicted"/>
<evidence type="ECO:0000313" key="3">
    <source>
        <dbReference type="WBParaSite" id="Csp11.Scaffold630.g21778.t1"/>
    </source>
</evidence>
<dbReference type="WBParaSite" id="Csp11.Scaffold630.g21778.t1">
    <property type="protein sequence ID" value="Csp11.Scaffold630.g21778.t1"/>
    <property type="gene ID" value="Csp11.Scaffold630.g21778"/>
</dbReference>